<dbReference type="EMBL" id="AE016822">
    <property type="protein sequence ID" value="AAT89521.1"/>
    <property type="molecule type" value="Genomic_DNA"/>
</dbReference>
<dbReference type="KEGG" id="lxx:Lxx17750"/>
<organism evidence="1 2">
    <name type="scientific">Leifsonia xyli subsp. xyli (strain CTCB07)</name>
    <dbReference type="NCBI Taxonomy" id="281090"/>
    <lineage>
        <taxon>Bacteria</taxon>
        <taxon>Bacillati</taxon>
        <taxon>Actinomycetota</taxon>
        <taxon>Actinomycetes</taxon>
        <taxon>Micrococcales</taxon>
        <taxon>Microbacteriaceae</taxon>
        <taxon>Leifsonia</taxon>
    </lineage>
</organism>
<keyword evidence="2" id="KW-1185">Reference proteome</keyword>
<name>Q6ADM5_LEIXX</name>
<gene>
    <name evidence="1" type="ordered locus">Lxx17750</name>
</gene>
<evidence type="ECO:0000313" key="2">
    <source>
        <dbReference type="Proteomes" id="UP000001306"/>
    </source>
</evidence>
<proteinExistence type="predicted"/>
<protein>
    <submittedName>
        <fullName evidence="1">Uncharacterized protein</fullName>
    </submittedName>
</protein>
<dbReference type="eggNOG" id="ENOG502ZHWS">
    <property type="taxonomic scope" value="Bacteria"/>
</dbReference>
<dbReference type="AlphaFoldDB" id="Q6ADM5"/>
<dbReference type="HOGENOM" id="CLU_1041294_0_0_11"/>
<reference evidence="1 2" key="1">
    <citation type="journal article" date="2004" name="Mol. Plant Microbe Interact.">
        <title>The genome sequence of the Gram-positive sugarcane pathogen Leifsonia xyli subsp. xyli.</title>
        <authorList>
            <person name="Monteiro-Vitorello C.B."/>
            <person name="Camargo L.E.A."/>
            <person name="Van Sluys M.A."/>
            <person name="Kitajima J.P."/>
            <person name="Truffi D."/>
            <person name="do Amaral A.M."/>
            <person name="Harakava R."/>
            <person name="de Oliveira J.C.F."/>
            <person name="Wood D."/>
            <person name="de Oliveira M.C."/>
            <person name="Miyaki C.Y."/>
            <person name="Takita M.A."/>
            <person name="da Silva A.C.R."/>
            <person name="Furlan L.R."/>
            <person name="Carraro D.M."/>
            <person name="Camarotte G."/>
            <person name="Almeida N.F. Jr."/>
            <person name="Carrer H."/>
            <person name="Coutinho L.L."/>
            <person name="El-Dorry H.A."/>
            <person name="Ferro M.I.T."/>
            <person name="Gagliardi P.R."/>
            <person name="Giglioti E."/>
            <person name="Goldman M.H.S."/>
            <person name="Goldman G.H."/>
            <person name="Kimura E.T."/>
            <person name="Ferro E.S."/>
            <person name="Kuramae E.E."/>
            <person name="Lemos E.G.M."/>
            <person name="Lemos M.V.F."/>
            <person name="Mauro S.M.Z."/>
            <person name="Machado M.A."/>
            <person name="Marino C.L."/>
            <person name="Menck C.F."/>
            <person name="Nunes L.R."/>
            <person name="Oliveira R.C."/>
            <person name="Pereira G.G."/>
            <person name="Siqueira W."/>
            <person name="de Souza A.A."/>
            <person name="Tsai S.M."/>
            <person name="Zanca A.S."/>
            <person name="Simpson A.J.G."/>
            <person name="Brumbley S.M."/>
            <person name="Setubal J.C."/>
        </authorList>
    </citation>
    <scope>NUCLEOTIDE SEQUENCE [LARGE SCALE GENOMIC DNA]</scope>
    <source>
        <strain evidence="1 2">CTCB07</strain>
    </source>
</reference>
<accession>Q6ADM5</accession>
<dbReference type="Proteomes" id="UP000001306">
    <property type="component" value="Chromosome"/>
</dbReference>
<sequence>MVGVQQQLQLGAALQHHQRQDLQVRAVGRQAADVGAVGVLGQHDPLRISGRLMPLCPFGRRTRRGGRAATASAVVFLVSVLTGCSASVEGSGPSRSSASGQVPEFEGLWAAEFTSAYGRASSAFERSILADGRITDQELAEVRDKFTVCLSAFGFTGLRFEDSGEFQFDAPEGADADTTNDQVKDCSTEAGEATIGSLHSWIRRNPENQDEGTIMAASLVRKGVVDPSYTAADYVDDAPTESFPFVTGKPGPVVFQECSLDPLGLYS</sequence>
<evidence type="ECO:0000313" key="1">
    <source>
        <dbReference type="EMBL" id="AAT89521.1"/>
    </source>
</evidence>